<dbReference type="NCBIfam" id="TIGR04057">
    <property type="entry name" value="SusC_RagA_signa"/>
    <property type="match status" value="1"/>
</dbReference>
<evidence type="ECO:0000256" key="11">
    <source>
        <dbReference type="RuleBase" id="RU003357"/>
    </source>
</evidence>
<dbReference type="EMBL" id="JBHLTS010000018">
    <property type="protein sequence ID" value="MFC0513892.1"/>
    <property type="molecule type" value="Genomic_DNA"/>
</dbReference>
<reference evidence="13 14" key="1">
    <citation type="submission" date="2024-09" db="EMBL/GenBank/DDBJ databases">
        <authorList>
            <person name="Sun Q."/>
            <person name="Mori K."/>
        </authorList>
    </citation>
    <scope>NUCLEOTIDE SEQUENCE [LARGE SCALE GENOMIC DNA]</scope>
    <source>
        <strain evidence="13 14">NCAIM B.02415</strain>
    </source>
</reference>
<dbReference type="NCBIfam" id="TIGR04056">
    <property type="entry name" value="OMP_RagA_SusC"/>
    <property type="match status" value="1"/>
</dbReference>
<dbReference type="Proteomes" id="UP001589828">
    <property type="component" value="Unassembled WGS sequence"/>
</dbReference>
<comment type="subcellular location">
    <subcellularLocation>
        <location evidence="1 10">Cell outer membrane</location>
        <topology evidence="1 10">Multi-pass membrane protein</topology>
    </subcellularLocation>
</comment>
<keyword evidence="8 10" id="KW-0472">Membrane</keyword>
<evidence type="ECO:0000256" key="6">
    <source>
        <dbReference type="ARBA" id="ARBA00023004"/>
    </source>
</evidence>
<gene>
    <name evidence="13" type="ORF">ACFFGT_06765</name>
</gene>
<dbReference type="SUPFAM" id="SSF49464">
    <property type="entry name" value="Carboxypeptidase regulatory domain-like"/>
    <property type="match status" value="1"/>
</dbReference>
<dbReference type="SUPFAM" id="SSF56935">
    <property type="entry name" value="Porins"/>
    <property type="match status" value="1"/>
</dbReference>
<evidence type="ECO:0000313" key="14">
    <source>
        <dbReference type="Proteomes" id="UP001589828"/>
    </source>
</evidence>
<dbReference type="InterPro" id="IPR011662">
    <property type="entry name" value="Secretin/TonB_short_N"/>
</dbReference>
<keyword evidence="2 10" id="KW-0813">Transport</keyword>
<evidence type="ECO:0000259" key="12">
    <source>
        <dbReference type="SMART" id="SM00965"/>
    </source>
</evidence>
<dbReference type="Pfam" id="PF13715">
    <property type="entry name" value="CarbopepD_reg_2"/>
    <property type="match status" value="1"/>
</dbReference>
<dbReference type="InterPro" id="IPR000531">
    <property type="entry name" value="Beta-barrel_TonB"/>
</dbReference>
<dbReference type="Pfam" id="PF00593">
    <property type="entry name" value="TonB_dep_Rec_b-barrel"/>
    <property type="match status" value="1"/>
</dbReference>
<dbReference type="Gene3D" id="2.40.170.20">
    <property type="entry name" value="TonB-dependent receptor, beta-barrel domain"/>
    <property type="match status" value="1"/>
</dbReference>
<protein>
    <submittedName>
        <fullName evidence="13">SusC/RagA family TonB-linked outer membrane protein</fullName>
    </submittedName>
</protein>
<evidence type="ECO:0000256" key="8">
    <source>
        <dbReference type="ARBA" id="ARBA00023136"/>
    </source>
</evidence>
<dbReference type="PROSITE" id="PS52016">
    <property type="entry name" value="TONB_DEPENDENT_REC_3"/>
    <property type="match status" value="1"/>
</dbReference>
<dbReference type="Gene3D" id="2.170.130.10">
    <property type="entry name" value="TonB-dependent receptor, plug domain"/>
    <property type="match status" value="1"/>
</dbReference>
<feature type="domain" description="Secretin/TonB short N-terminal" evidence="12">
    <location>
        <begin position="46"/>
        <end position="97"/>
    </location>
</feature>
<evidence type="ECO:0000256" key="9">
    <source>
        <dbReference type="ARBA" id="ARBA00023237"/>
    </source>
</evidence>
<keyword evidence="7 11" id="KW-0798">TonB box</keyword>
<evidence type="ECO:0000256" key="2">
    <source>
        <dbReference type="ARBA" id="ARBA00022448"/>
    </source>
</evidence>
<dbReference type="Pfam" id="PF07660">
    <property type="entry name" value="STN"/>
    <property type="match status" value="1"/>
</dbReference>
<evidence type="ECO:0000256" key="5">
    <source>
        <dbReference type="ARBA" id="ARBA00022692"/>
    </source>
</evidence>
<dbReference type="InterPro" id="IPR023996">
    <property type="entry name" value="TonB-dep_OMP_SusC/RagA"/>
</dbReference>
<keyword evidence="4" id="KW-0410">Iron transport</keyword>
<dbReference type="InterPro" id="IPR037066">
    <property type="entry name" value="Plug_dom_sf"/>
</dbReference>
<keyword evidence="4" id="KW-0406">Ion transport</keyword>
<evidence type="ECO:0000256" key="10">
    <source>
        <dbReference type="PROSITE-ProRule" id="PRU01360"/>
    </source>
</evidence>
<evidence type="ECO:0000256" key="3">
    <source>
        <dbReference type="ARBA" id="ARBA00022452"/>
    </source>
</evidence>
<evidence type="ECO:0000256" key="1">
    <source>
        <dbReference type="ARBA" id="ARBA00004571"/>
    </source>
</evidence>
<name>A0ABV6L2E6_9SPHI</name>
<evidence type="ECO:0000313" key="13">
    <source>
        <dbReference type="EMBL" id="MFC0513892.1"/>
    </source>
</evidence>
<accession>A0ABV6L2E6</accession>
<evidence type="ECO:0000256" key="7">
    <source>
        <dbReference type="ARBA" id="ARBA00023077"/>
    </source>
</evidence>
<dbReference type="InterPro" id="IPR036942">
    <property type="entry name" value="Beta-barrel_TonB_sf"/>
</dbReference>
<organism evidence="13 14">
    <name type="scientific">Mucilaginibacter angelicae</name>
    <dbReference type="NCBI Taxonomy" id="869718"/>
    <lineage>
        <taxon>Bacteria</taxon>
        <taxon>Pseudomonadati</taxon>
        <taxon>Bacteroidota</taxon>
        <taxon>Sphingobacteriia</taxon>
        <taxon>Sphingobacteriales</taxon>
        <taxon>Sphingobacteriaceae</taxon>
        <taxon>Mucilaginibacter</taxon>
    </lineage>
</organism>
<comment type="caution">
    <text evidence="13">The sequence shown here is derived from an EMBL/GenBank/DDBJ whole genome shotgun (WGS) entry which is preliminary data.</text>
</comment>
<dbReference type="RefSeq" id="WP_377021753.1">
    <property type="nucleotide sequence ID" value="NZ_JBHLTS010000018.1"/>
</dbReference>
<proteinExistence type="inferred from homology"/>
<dbReference type="InterPro" id="IPR008969">
    <property type="entry name" value="CarboxyPept-like_regulatory"/>
</dbReference>
<dbReference type="Gene3D" id="2.60.40.1120">
    <property type="entry name" value="Carboxypeptidase-like, regulatory domain"/>
    <property type="match status" value="1"/>
</dbReference>
<dbReference type="InterPro" id="IPR039426">
    <property type="entry name" value="TonB-dep_rcpt-like"/>
</dbReference>
<keyword evidence="5 10" id="KW-0812">Transmembrane</keyword>
<dbReference type="InterPro" id="IPR023997">
    <property type="entry name" value="TonB-dep_OMP_SusC/RagA_CS"/>
</dbReference>
<dbReference type="InterPro" id="IPR012910">
    <property type="entry name" value="Plug_dom"/>
</dbReference>
<evidence type="ECO:0000256" key="4">
    <source>
        <dbReference type="ARBA" id="ARBA00022496"/>
    </source>
</evidence>
<dbReference type="Pfam" id="PF07715">
    <property type="entry name" value="Plug"/>
    <property type="match status" value="1"/>
</dbReference>
<keyword evidence="9 10" id="KW-0998">Cell outer membrane</keyword>
<keyword evidence="6" id="KW-0408">Iron</keyword>
<keyword evidence="14" id="KW-1185">Reference proteome</keyword>
<keyword evidence="3 10" id="KW-1134">Transmembrane beta strand</keyword>
<dbReference type="SMART" id="SM00965">
    <property type="entry name" value="STN"/>
    <property type="match status" value="1"/>
</dbReference>
<sequence length="1090" mass="119521">MKLTTLLILIGFLQVNAAVYGQRINLNANNISMETLFKQLEKQSGYSFFYKASTLKNLPKIDVEINDATIDEVLQKCFKNKPLDYLVVDKSVVIRRKELPQIAITVSQNRLISGKVFDDKGNPLPGVNLKLKNAQNVWITNEKGEFIALLIDPKDDAILQVSYVGYATQEFIIKDIKSPLIITLKPDIGKLDEIQIIAYGQTTKRFNVGDQTTITAKDIAKYPVTNVLEALQASVPGMNIVKTTGMPGGVYSVKIRGQNGINNGTGTDPLYIVDGVPYQGGYYDLQNGTLGSLPGKSGIGGDALNFINPQDIESINVLKDATATSIYGSRAANGVILITTKRGRPGNVKIDLNVYQGTSKVTRLPQFLNTQQYLEMRHEAYKNDGPSFATAYDINGTWDTTRYTNWAKELIGGASHTTNAQATISGGNANTQFLISGNYNTQSNLMKLGGSYQNASAHFSINSATSDNKFSVSFTGGYLYNNNTIKNVDFTSSVSLSPDAPPIYNPDGTLNFQNGTFYNPYTSTQLINNTPASNLTSSAILSYRPIKGLEIKLTSGYNRQEINEFLGSPTTSYAPFLNVTTGSSRFTTDVNSTWSVEPQINYNRRISKGDFTATVGASLQEQTSASTQLTVTGYTSDALLKSISAGTKITTTIPYGYDKSRFAALFGRVGYIWDGKYILDVSGRYDGSSKFGPNRQYHLFGAVGGGWIFTKEKFLKNLLSFIDLGKLTASYGITGNDQIGSYRFLQSYYSVTAAIPYQGVPGLAAGSPANPNLSWETTKKAKLGIDLHFLNERIELEADYYRNRTSDVLYGYPLSIITGSTSITSNLPALVQNKGWEFTLNTVNVRSNNFSWSSTGLLTVPRTALIKYPSLNTTSFANAYILGMPTTIQRVYRFAGVNTQTGIYQFYDKDGNITANPVAGIDNTAIINTEPKFYGSLQNSFAYNGFTLDFTFRFINQVGRNAFGQNGLLPPGLGAENVTTDMLARWQKPGDVTNIQRFGTSFALLTPVSNAKNSTAAFGDASYIRFQNLSLGYSFKQSVLTRLHLQNLRVYIQGDNLLTISKYGNLDPENQSAYRLPPLRTITAGLQVTL</sequence>
<comment type="similarity">
    <text evidence="10 11">Belongs to the TonB-dependent receptor family.</text>
</comment>